<dbReference type="InterPro" id="IPR003462">
    <property type="entry name" value="ODC_Mu_crystall"/>
</dbReference>
<dbReference type="NCBIfam" id="TIGR03944">
    <property type="entry name" value="dehyd_SbnB_fam"/>
    <property type="match status" value="1"/>
</dbReference>
<dbReference type="InterPro" id="IPR023866">
    <property type="entry name" value="SbnB"/>
</dbReference>
<dbReference type="Gene3D" id="3.40.50.720">
    <property type="entry name" value="NAD(P)-binding Rossmann-like Domain"/>
    <property type="match status" value="1"/>
</dbReference>
<dbReference type="InterPro" id="IPR023401">
    <property type="entry name" value="ODC_N"/>
</dbReference>
<dbReference type="Gene3D" id="3.30.1780.10">
    <property type="entry name" value="ornithine cyclodeaminase, domain 1"/>
    <property type="match status" value="1"/>
</dbReference>
<name>A0ABU1J8J5_9MICC</name>
<protein>
    <submittedName>
        <fullName evidence="1">2,3-diaminopropionate biosynthesis protein SbnB</fullName>
    </submittedName>
</protein>
<dbReference type="Pfam" id="PF02423">
    <property type="entry name" value="OCD_Mu_crystall"/>
    <property type="match status" value="1"/>
</dbReference>
<dbReference type="PANTHER" id="PTHR13812">
    <property type="entry name" value="KETIMINE REDUCTASE MU-CRYSTALLIN"/>
    <property type="match status" value="1"/>
</dbReference>
<sequence length="335" mass="35290">MSKTFDLVRGTTVAAIIEDKQAVSAIVENTYRQHGAGRTTNPDSYFLKFADRPDDRIIALPARIQDQGGEDVAGIKWISSFPGNVASDLPRASAILVLNSMADGYPYACLEAAGISAARTAAGAAVTLRALQSSHPLSDGTVSIFGAGVIARTIIDYLIALELPVRTVLVCDPHPASAEALIQHIGAKGLTARAVTADEALESGVVITATTAAVPYISRPPRAGQVYLNVSLRDFTVAALAGVQNLVDDVDHCLKAQTSPHLAEQAWGSRDFITGTIPELLSGDLELDPELGVVVSPFGLGVLDLAVAAWVHRRAVAQQEAVSIDGFFASLDRWA</sequence>
<dbReference type="Proteomes" id="UP001185069">
    <property type="component" value="Unassembled WGS sequence"/>
</dbReference>
<proteinExistence type="predicted"/>
<gene>
    <name evidence="1" type="ORF">JOE69_000931</name>
</gene>
<dbReference type="PIRSF" id="PIRSF001439">
    <property type="entry name" value="CryM"/>
    <property type="match status" value="1"/>
</dbReference>
<dbReference type="RefSeq" id="WP_309796501.1">
    <property type="nucleotide sequence ID" value="NZ_BAAAHY010000006.1"/>
</dbReference>
<accession>A0ABU1J8J5</accession>
<dbReference type="InterPro" id="IPR036291">
    <property type="entry name" value="NAD(P)-bd_dom_sf"/>
</dbReference>
<dbReference type="EMBL" id="JAVDQF010000001">
    <property type="protein sequence ID" value="MDR6268693.1"/>
    <property type="molecule type" value="Genomic_DNA"/>
</dbReference>
<organism evidence="1 2">
    <name type="scientific">Arthrobacter russicus</name>
    <dbReference type="NCBI Taxonomy" id="172040"/>
    <lineage>
        <taxon>Bacteria</taxon>
        <taxon>Bacillati</taxon>
        <taxon>Actinomycetota</taxon>
        <taxon>Actinomycetes</taxon>
        <taxon>Micrococcales</taxon>
        <taxon>Micrococcaceae</taxon>
        <taxon>Arthrobacter</taxon>
    </lineage>
</organism>
<dbReference type="PANTHER" id="PTHR13812:SF19">
    <property type="entry name" value="KETIMINE REDUCTASE MU-CRYSTALLIN"/>
    <property type="match status" value="1"/>
</dbReference>
<keyword evidence="2" id="KW-1185">Reference proteome</keyword>
<evidence type="ECO:0000313" key="1">
    <source>
        <dbReference type="EMBL" id="MDR6268693.1"/>
    </source>
</evidence>
<evidence type="ECO:0000313" key="2">
    <source>
        <dbReference type="Proteomes" id="UP001185069"/>
    </source>
</evidence>
<dbReference type="SUPFAM" id="SSF51735">
    <property type="entry name" value="NAD(P)-binding Rossmann-fold domains"/>
    <property type="match status" value="1"/>
</dbReference>
<comment type="caution">
    <text evidence="1">The sequence shown here is derived from an EMBL/GenBank/DDBJ whole genome shotgun (WGS) entry which is preliminary data.</text>
</comment>
<reference evidence="1 2" key="1">
    <citation type="submission" date="2023-07" db="EMBL/GenBank/DDBJ databases">
        <title>Sequencing the genomes of 1000 actinobacteria strains.</title>
        <authorList>
            <person name="Klenk H.-P."/>
        </authorList>
    </citation>
    <scope>NUCLEOTIDE SEQUENCE [LARGE SCALE GENOMIC DNA]</scope>
    <source>
        <strain evidence="1 2">DSM 14555</strain>
    </source>
</reference>